<keyword evidence="1" id="KW-0732">Signal</keyword>
<feature type="signal peptide" evidence="1">
    <location>
        <begin position="1"/>
        <end position="17"/>
    </location>
</feature>
<organism evidence="4">
    <name type="scientific">Nippostrongylus brasiliensis</name>
    <name type="common">Rat hookworm</name>
    <dbReference type="NCBI Taxonomy" id="27835"/>
    <lineage>
        <taxon>Eukaryota</taxon>
        <taxon>Metazoa</taxon>
        <taxon>Ecdysozoa</taxon>
        <taxon>Nematoda</taxon>
        <taxon>Chromadorea</taxon>
        <taxon>Rhabditida</taxon>
        <taxon>Rhabditina</taxon>
        <taxon>Rhabditomorpha</taxon>
        <taxon>Strongyloidea</taxon>
        <taxon>Heligmosomidae</taxon>
        <taxon>Nippostrongylus</taxon>
    </lineage>
</organism>
<reference evidence="4" key="1">
    <citation type="submission" date="2017-02" db="UniProtKB">
        <authorList>
            <consortium name="WormBaseParasite"/>
        </authorList>
    </citation>
    <scope>IDENTIFICATION</scope>
</reference>
<accession>A0A0N4XE27</accession>
<evidence type="ECO:0000313" key="3">
    <source>
        <dbReference type="Proteomes" id="UP000271162"/>
    </source>
</evidence>
<dbReference type="WBParaSite" id="NBR_0000077901-mRNA-1">
    <property type="protein sequence ID" value="NBR_0000077901-mRNA-1"/>
    <property type="gene ID" value="NBR_0000077901"/>
</dbReference>
<dbReference type="Proteomes" id="UP000271162">
    <property type="component" value="Unassembled WGS sequence"/>
</dbReference>
<dbReference type="AlphaFoldDB" id="A0A0N4XE27"/>
<evidence type="ECO:0000313" key="2">
    <source>
        <dbReference type="EMBL" id="VDL63770.1"/>
    </source>
</evidence>
<evidence type="ECO:0000256" key="1">
    <source>
        <dbReference type="SAM" id="SignalP"/>
    </source>
</evidence>
<dbReference type="OMA" id="VVTWKRE"/>
<dbReference type="PANTHER" id="PTHR35182:SF1">
    <property type="entry name" value="COLD-SHOCK PROTEIN-RELATED"/>
    <property type="match status" value="1"/>
</dbReference>
<reference evidence="2 3" key="2">
    <citation type="submission" date="2018-11" db="EMBL/GenBank/DDBJ databases">
        <authorList>
            <consortium name="Pathogen Informatics"/>
        </authorList>
    </citation>
    <scope>NUCLEOTIDE SEQUENCE [LARGE SCALE GENOMIC DNA]</scope>
</reference>
<dbReference type="EMBL" id="UYSL01000428">
    <property type="protein sequence ID" value="VDL63770.1"/>
    <property type="molecule type" value="Genomic_DNA"/>
</dbReference>
<name>A0A0N4XE27_NIPBR</name>
<sequence length="134" mass="14580">MLKQIVLLLAVIYVANSSVLNMVQKVGEKAVLDLGKGIVNWKRIRNGKEEFIKFCGPTEMSPRCGQFVTADNNPALPKSNAVVLSNGNLVLDPLQSSDSGTYFSPDLKIEKTKLPNGEMTATAPPQIDLTVIQH</sequence>
<proteinExistence type="predicted"/>
<protein>
    <submittedName>
        <fullName evidence="2 4">Uncharacterized protein</fullName>
    </submittedName>
</protein>
<feature type="chain" id="PRO_5043124659" evidence="1">
    <location>
        <begin position="18"/>
        <end position="134"/>
    </location>
</feature>
<evidence type="ECO:0000313" key="4">
    <source>
        <dbReference type="WBParaSite" id="NBR_0000077901-mRNA-1"/>
    </source>
</evidence>
<dbReference type="PANTHER" id="PTHR35182">
    <property type="entry name" value="PROTEIN CBG13762"/>
    <property type="match status" value="1"/>
</dbReference>
<keyword evidence="3" id="KW-1185">Reference proteome</keyword>
<gene>
    <name evidence="2" type="ORF">NBR_LOCUS780</name>
</gene>